<evidence type="ECO:0000256" key="4">
    <source>
        <dbReference type="ARBA" id="ARBA00023163"/>
    </source>
</evidence>
<dbReference type="eggNOG" id="KOG4161">
    <property type="taxonomic scope" value="Eukaryota"/>
</dbReference>
<dbReference type="OrthoDB" id="10072024at2759"/>
<reference evidence="9" key="1">
    <citation type="journal article" date="2010" name="Nature">
        <title>The Amphimedon queenslandica genome and the evolution of animal complexity.</title>
        <authorList>
            <person name="Srivastava M."/>
            <person name="Simakov O."/>
            <person name="Chapman J."/>
            <person name="Fahey B."/>
            <person name="Gauthier M.E."/>
            <person name="Mitros T."/>
            <person name="Richards G.S."/>
            <person name="Conaco C."/>
            <person name="Dacre M."/>
            <person name="Hellsten U."/>
            <person name="Larroux C."/>
            <person name="Putnam N.H."/>
            <person name="Stanke M."/>
            <person name="Adamska M."/>
            <person name="Darling A."/>
            <person name="Degnan S.M."/>
            <person name="Oakley T.H."/>
            <person name="Plachetzki D.C."/>
            <person name="Zhai Y."/>
            <person name="Adamski M."/>
            <person name="Calcino A."/>
            <person name="Cummins S.F."/>
            <person name="Goodstein D.M."/>
            <person name="Harris C."/>
            <person name="Jackson D.J."/>
            <person name="Leys S.P."/>
            <person name="Shu S."/>
            <person name="Woodcroft B.J."/>
            <person name="Vervoort M."/>
            <person name="Kosik K.S."/>
            <person name="Manning G."/>
            <person name="Degnan B.M."/>
            <person name="Rokhsar D.S."/>
        </authorList>
    </citation>
    <scope>NUCLEOTIDE SEQUENCE [LARGE SCALE GENOMIC DNA]</scope>
</reference>
<feature type="domain" description="MBD" evidence="7">
    <location>
        <begin position="6"/>
        <end position="74"/>
    </location>
</feature>
<evidence type="ECO:0000313" key="8">
    <source>
        <dbReference type="EnsemblMetazoa" id="Aqu2.1.22527_001"/>
    </source>
</evidence>
<dbReference type="CDD" id="cd00122">
    <property type="entry name" value="MBD"/>
    <property type="match status" value="1"/>
</dbReference>
<keyword evidence="9" id="KW-1185">Reference proteome</keyword>
<dbReference type="Pfam" id="PF01429">
    <property type="entry name" value="MBD"/>
    <property type="match status" value="1"/>
</dbReference>
<feature type="region of interest" description="Disordered" evidence="6">
    <location>
        <begin position="75"/>
        <end position="94"/>
    </location>
</feature>
<evidence type="ECO:0000256" key="5">
    <source>
        <dbReference type="ARBA" id="ARBA00023242"/>
    </source>
</evidence>
<dbReference type="KEGG" id="aqu:100639286"/>
<protein>
    <recommendedName>
        <fullName evidence="7">MBD domain-containing protein</fullName>
    </recommendedName>
</protein>
<dbReference type="GO" id="GO:0006346">
    <property type="term" value="P:DNA methylation-dependent constitutive heterochromatin formation"/>
    <property type="evidence" value="ECO:0007669"/>
    <property type="project" value="TreeGrafter"/>
</dbReference>
<dbReference type="Proteomes" id="UP000007879">
    <property type="component" value="Unassembled WGS sequence"/>
</dbReference>
<keyword evidence="5" id="KW-0539">Nucleus</keyword>
<dbReference type="EnsemblMetazoa" id="Aqu2.1.22527_001">
    <property type="protein sequence ID" value="Aqu2.1.22527_001"/>
    <property type="gene ID" value="Aqu2.1.22527"/>
</dbReference>
<dbReference type="PANTHER" id="PTHR12396:SF0">
    <property type="entry name" value="METHYL-CPG BINDING DOMAIN PROTEIN-LIKE, ISOFORM C"/>
    <property type="match status" value="1"/>
</dbReference>
<evidence type="ECO:0000256" key="2">
    <source>
        <dbReference type="ARBA" id="ARBA00023015"/>
    </source>
</evidence>
<dbReference type="InParanoid" id="A0A1X7U3R4"/>
<dbReference type="STRING" id="400682.A0A1X7U3R4"/>
<proteinExistence type="predicted"/>
<accession>A0A1X7U3R4</accession>
<dbReference type="GO" id="GO:0005654">
    <property type="term" value="C:nucleoplasm"/>
    <property type="evidence" value="ECO:0007669"/>
    <property type="project" value="UniProtKB-ARBA"/>
</dbReference>
<sequence>MNGDNVQKVDHKPKGLPSGWRREIVVRKNGMSAGKTDVYYYSPCGKKFRSKPQIARFLGDHADLTCFDFSRAGSLGDGTRRRARDRNPQGTVKRFDPRHIVPQSVRPLSLNPLRPSGPVRRTCGVIKLPIMLLSPPAGNTELRDTILGQSNNGSGSVGGDSKGHTLNVVVQSLWERRLNTLNPNDHVTGKELSRLDPDPIPPPGYGPSDGLVSSSRIPLLLPSGLQPQSPVLPSLLSSVQRPQSHPVSNNNKVTSGTRLLQIHQDQQQHQVKSHPNNIPARITGGGNVLPMTVTDSDVKLQEQRVLLLRQQLMAAQSSL</sequence>
<dbReference type="PANTHER" id="PTHR12396">
    <property type="entry name" value="METHYL-CPG BINDING PROTEIN, MBD"/>
    <property type="match status" value="1"/>
</dbReference>
<evidence type="ECO:0000256" key="1">
    <source>
        <dbReference type="ARBA" id="ARBA00004123"/>
    </source>
</evidence>
<name>A0A1X7U3R4_AMPQE</name>
<dbReference type="Gene3D" id="3.30.890.10">
    <property type="entry name" value="Methyl-cpg-binding Protein 2, Chain A"/>
    <property type="match status" value="1"/>
</dbReference>
<feature type="region of interest" description="Disordered" evidence="6">
    <location>
        <begin position="181"/>
        <end position="211"/>
    </location>
</feature>
<dbReference type="EnsemblMetazoa" id="XM_003388991.3">
    <property type="protein sequence ID" value="XP_003389039.1"/>
    <property type="gene ID" value="LOC100639286"/>
</dbReference>
<feature type="compositionally biased region" description="Basic and acidic residues" evidence="6">
    <location>
        <begin position="187"/>
        <end position="197"/>
    </location>
</feature>
<keyword evidence="3" id="KW-0238">DNA-binding</keyword>
<dbReference type="AlphaFoldDB" id="A0A1X7U3R4"/>
<dbReference type="SUPFAM" id="SSF54171">
    <property type="entry name" value="DNA-binding domain"/>
    <property type="match status" value="1"/>
</dbReference>
<gene>
    <name evidence="8" type="primary">100639286</name>
</gene>
<evidence type="ECO:0000313" key="9">
    <source>
        <dbReference type="Proteomes" id="UP000007879"/>
    </source>
</evidence>
<dbReference type="GO" id="GO:0008327">
    <property type="term" value="F:methyl-CpG binding"/>
    <property type="evidence" value="ECO:0007669"/>
    <property type="project" value="TreeGrafter"/>
</dbReference>
<dbReference type="SMART" id="SM00391">
    <property type="entry name" value="MBD"/>
    <property type="match status" value="1"/>
</dbReference>
<evidence type="ECO:0000256" key="3">
    <source>
        <dbReference type="ARBA" id="ARBA00023125"/>
    </source>
</evidence>
<dbReference type="InterPro" id="IPR001739">
    <property type="entry name" value="Methyl_CpG_DNA-bd"/>
</dbReference>
<evidence type="ECO:0000259" key="7">
    <source>
        <dbReference type="PROSITE" id="PS50982"/>
    </source>
</evidence>
<keyword evidence="2" id="KW-0805">Transcription regulation</keyword>
<organism evidence="8">
    <name type="scientific">Amphimedon queenslandica</name>
    <name type="common">Sponge</name>
    <dbReference type="NCBI Taxonomy" id="400682"/>
    <lineage>
        <taxon>Eukaryota</taxon>
        <taxon>Metazoa</taxon>
        <taxon>Porifera</taxon>
        <taxon>Demospongiae</taxon>
        <taxon>Heteroscleromorpha</taxon>
        <taxon>Haplosclerida</taxon>
        <taxon>Niphatidae</taxon>
        <taxon>Amphimedon</taxon>
    </lineage>
</organism>
<dbReference type="PROSITE" id="PS50982">
    <property type="entry name" value="MBD"/>
    <property type="match status" value="1"/>
</dbReference>
<evidence type="ECO:0000256" key="6">
    <source>
        <dbReference type="SAM" id="MobiDB-lite"/>
    </source>
</evidence>
<comment type="subcellular location">
    <subcellularLocation>
        <location evidence="1">Nucleus</location>
    </subcellularLocation>
</comment>
<keyword evidence="4" id="KW-0804">Transcription</keyword>
<reference evidence="8" key="2">
    <citation type="submission" date="2017-05" db="UniProtKB">
        <authorList>
            <consortium name="EnsemblMetazoa"/>
        </authorList>
    </citation>
    <scope>IDENTIFICATION</scope>
</reference>
<dbReference type="InterPro" id="IPR016177">
    <property type="entry name" value="DNA-bd_dom_sf"/>
</dbReference>
<dbReference type="GO" id="GO:0000122">
    <property type="term" value="P:negative regulation of transcription by RNA polymerase II"/>
    <property type="evidence" value="ECO:0007669"/>
    <property type="project" value="TreeGrafter"/>
</dbReference>